<dbReference type="PANTHER" id="PTHR10098:SF112">
    <property type="entry name" value="SLR0380 PROTEIN"/>
    <property type="match status" value="1"/>
</dbReference>
<accession>A0A563W2A1</accession>
<dbReference type="InterPro" id="IPR024983">
    <property type="entry name" value="CHAT_dom"/>
</dbReference>
<dbReference type="AlphaFoldDB" id="A0A563W2A1"/>
<dbReference type="Pfam" id="PF12770">
    <property type="entry name" value="CHAT"/>
    <property type="match status" value="1"/>
</dbReference>
<organism evidence="2 3">
    <name type="scientific">Hyella patelloides LEGE 07179</name>
    <dbReference type="NCBI Taxonomy" id="945734"/>
    <lineage>
        <taxon>Bacteria</taxon>
        <taxon>Bacillati</taxon>
        <taxon>Cyanobacteriota</taxon>
        <taxon>Cyanophyceae</taxon>
        <taxon>Pleurocapsales</taxon>
        <taxon>Hyellaceae</taxon>
        <taxon>Hyella</taxon>
    </lineage>
</organism>
<evidence type="ECO:0000259" key="1">
    <source>
        <dbReference type="Pfam" id="PF12770"/>
    </source>
</evidence>
<proteinExistence type="predicted"/>
<protein>
    <submittedName>
        <fullName evidence="2">Filamentous hemagglutinin outer membrane protein</fullName>
    </submittedName>
</protein>
<gene>
    <name evidence="2" type="ORF">H1P_6490006</name>
</gene>
<dbReference type="PANTHER" id="PTHR10098">
    <property type="entry name" value="RAPSYN-RELATED"/>
    <property type="match status" value="1"/>
</dbReference>
<reference evidence="2 3" key="1">
    <citation type="submission" date="2019-01" db="EMBL/GenBank/DDBJ databases">
        <authorList>
            <person name="Brito A."/>
        </authorList>
    </citation>
    <scope>NUCLEOTIDE SEQUENCE [LARGE SCALE GENOMIC DNA]</scope>
    <source>
        <strain evidence="2">1</strain>
    </source>
</reference>
<feature type="domain" description="CHAT" evidence="1">
    <location>
        <begin position="136"/>
        <end position="435"/>
    </location>
</feature>
<dbReference type="EMBL" id="CAACVJ010000611">
    <property type="protein sequence ID" value="VEP17834.1"/>
    <property type="molecule type" value="Genomic_DNA"/>
</dbReference>
<dbReference type="Proteomes" id="UP000320055">
    <property type="component" value="Unassembled WGS sequence"/>
</dbReference>
<evidence type="ECO:0000313" key="3">
    <source>
        <dbReference type="Proteomes" id="UP000320055"/>
    </source>
</evidence>
<keyword evidence="3" id="KW-1185">Reference proteome</keyword>
<sequence length="437" mass="48285">MQQASTDVAIQMNEEFQTAQLANYAEVQMYGQAPSVAAISERLGELSQQTGKKAAFINISLQSNQLEVFTVLPTVSSAAGQNSSVIASNKINSPEAQNTLRRTIQDTSRKEIIDVANRFRQEVSDVRQIKGSNYLESSQQLYKSLIAPIEKELEANDIDILVFSMDTGLRLLPIAALHDGEQFLIEKYALALVPSFGLTDTRYVNLSEKEILAMGASQFSEQTPLPAMPMELESVTRTPRQGEIYLNEDFTVANFKAQNSRSQNFSIIHLGTHAEFKSGNSGDSYIQFYDERLGMSELRDLTDELGWNSADSIPVELLVLSACQTATGDENAELGFAGLAVQAGVKSALASLWYVSDLGTLALMSEFYDQLSDTLIKAEALRQTQLQMLKEEVKISQGQINLSNGENLNLPQDFPQGDLSMAHPYFWSSFTLIGNWN</sequence>
<name>A0A563W2A1_9CYAN</name>
<evidence type="ECO:0000313" key="2">
    <source>
        <dbReference type="EMBL" id="VEP17834.1"/>
    </source>
</evidence>